<dbReference type="AlphaFoldDB" id="A0A0D2R496"/>
<keyword evidence="1" id="KW-0732">Signal</keyword>
<name>A0A0D2R496_GOSRA</name>
<proteinExistence type="predicted"/>
<dbReference type="Proteomes" id="UP000032304">
    <property type="component" value="Chromosome 4"/>
</dbReference>
<evidence type="ECO:0008006" key="4">
    <source>
        <dbReference type="Google" id="ProtNLM"/>
    </source>
</evidence>
<keyword evidence="3" id="KW-1185">Reference proteome</keyword>
<dbReference type="EMBL" id="CM001743">
    <property type="protein sequence ID" value="KJB26754.1"/>
    <property type="molecule type" value="Genomic_DNA"/>
</dbReference>
<evidence type="ECO:0000256" key="1">
    <source>
        <dbReference type="SAM" id="SignalP"/>
    </source>
</evidence>
<reference evidence="2 3" key="1">
    <citation type="journal article" date="2012" name="Nature">
        <title>Repeated polyploidization of Gossypium genomes and the evolution of spinnable cotton fibres.</title>
        <authorList>
            <person name="Paterson A.H."/>
            <person name="Wendel J.F."/>
            <person name="Gundlach H."/>
            <person name="Guo H."/>
            <person name="Jenkins J."/>
            <person name="Jin D."/>
            <person name="Llewellyn D."/>
            <person name="Showmaker K.C."/>
            <person name="Shu S."/>
            <person name="Udall J."/>
            <person name="Yoo M.J."/>
            <person name="Byers R."/>
            <person name="Chen W."/>
            <person name="Doron-Faigenboim A."/>
            <person name="Duke M.V."/>
            <person name="Gong L."/>
            <person name="Grimwood J."/>
            <person name="Grover C."/>
            <person name="Grupp K."/>
            <person name="Hu G."/>
            <person name="Lee T.H."/>
            <person name="Li J."/>
            <person name="Lin L."/>
            <person name="Liu T."/>
            <person name="Marler B.S."/>
            <person name="Page J.T."/>
            <person name="Roberts A.W."/>
            <person name="Romanel E."/>
            <person name="Sanders W.S."/>
            <person name="Szadkowski E."/>
            <person name="Tan X."/>
            <person name="Tang H."/>
            <person name="Xu C."/>
            <person name="Wang J."/>
            <person name="Wang Z."/>
            <person name="Zhang D."/>
            <person name="Zhang L."/>
            <person name="Ashrafi H."/>
            <person name="Bedon F."/>
            <person name="Bowers J.E."/>
            <person name="Brubaker C.L."/>
            <person name="Chee P.W."/>
            <person name="Das S."/>
            <person name="Gingle A.R."/>
            <person name="Haigler C.H."/>
            <person name="Harker D."/>
            <person name="Hoffmann L.V."/>
            <person name="Hovav R."/>
            <person name="Jones D.C."/>
            <person name="Lemke C."/>
            <person name="Mansoor S."/>
            <person name="ur Rahman M."/>
            <person name="Rainville L.N."/>
            <person name="Rambani A."/>
            <person name="Reddy U.K."/>
            <person name="Rong J.K."/>
            <person name="Saranga Y."/>
            <person name="Scheffler B.E."/>
            <person name="Scheffler J.A."/>
            <person name="Stelly D.M."/>
            <person name="Triplett B.A."/>
            <person name="Van Deynze A."/>
            <person name="Vaslin M.F."/>
            <person name="Waghmare V.N."/>
            <person name="Walford S.A."/>
            <person name="Wright R.J."/>
            <person name="Zaki E.A."/>
            <person name="Zhang T."/>
            <person name="Dennis E.S."/>
            <person name="Mayer K.F."/>
            <person name="Peterson D.G."/>
            <person name="Rokhsar D.S."/>
            <person name="Wang X."/>
            <person name="Schmutz J."/>
        </authorList>
    </citation>
    <scope>NUCLEOTIDE SEQUENCE [LARGE SCALE GENOMIC DNA]</scope>
</reference>
<gene>
    <name evidence="2" type="ORF">B456_004G257900</name>
</gene>
<accession>A0A0D2R496</accession>
<feature type="chain" id="PRO_5002266471" description="Defensin-like protein" evidence="1">
    <location>
        <begin position="28"/>
        <end position="80"/>
    </location>
</feature>
<evidence type="ECO:0000313" key="3">
    <source>
        <dbReference type="Proteomes" id="UP000032304"/>
    </source>
</evidence>
<sequence length="80" mass="8340">MKPSTTTMVLLLVLFLSTFDSLNNVNARSLTCKSSKDCINQCGSPGCPPPASCVCVSGKCDCANVETTVESVFGPLNGHV</sequence>
<feature type="signal peptide" evidence="1">
    <location>
        <begin position="1"/>
        <end position="27"/>
    </location>
</feature>
<organism evidence="2 3">
    <name type="scientific">Gossypium raimondii</name>
    <name type="common">Peruvian cotton</name>
    <name type="synonym">Gossypium klotzschianum subsp. raimondii</name>
    <dbReference type="NCBI Taxonomy" id="29730"/>
    <lineage>
        <taxon>Eukaryota</taxon>
        <taxon>Viridiplantae</taxon>
        <taxon>Streptophyta</taxon>
        <taxon>Embryophyta</taxon>
        <taxon>Tracheophyta</taxon>
        <taxon>Spermatophyta</taxon>
        <taxon>Magnoliopsida</taxon>
        <taxon>eudicotyledons</taxon>
        <taxon>Gunneridae</taxon>
        <taxon>Pentapetalae</taxon>
        <taxon>rosids</taxon>
        <taxon>malvids</taxon>
        <taxon>Malvales</taxon>
        <taxon>Malvaceae</taxon>
        <taxon>Malvoideae</taxon>
        <taxon>Gossypium</taxon>
    </lineage>
</organism>
<protein>
    <recommendedName>
        <fullName evidence="4">Defensin-like protein</fullName>
    </recommendedName>
</protein>
<evidence type="ECO:0000313" key="2">
    <source>
        <dbReference type="EMBL" id="KJB26754.1"/>
    </source>
</evidence>
<dbReference type="Gramene" id="KJB26754">
    <property type="protein sequence ID" value="KJB26754"/>
    <property type="gene ID" value="B456_004G257900"/>
</dbReference>